<proteinExistence type="predicted"/>
<protein>
    <submittedName>
        <fullName evidence="1">Uncharacterized protein</fullName>
    </submittedName>
</protein>
<accession>A0A1A8T1H7</accession>
<dbReference type="EMBL" id="FLOC01000001">
    <property type="protein sequence ID" value="SBS25797.1"/>
    <property type="molecule type" value="Genomic_DNA"/>
</dbReference>
<evidence type="ECO:0000313" key="2">
    <source>
        <dbReference type="Proteomes" id="UP000092627"/>
    </source>
</evidence>
<gene>
    <name evidence="1" type="ORF">MAQ5080_00368</name>
</gene>
<sequence length="277" mass="30909">MTAQELLQQYGISLAEARQFLIDNIGTPETIYNIAAQYNITFAMLADIYGDDSIDGDAVKSFFSVQGFDTSLDVPTLEDSSQDDIPVNLDSILVLDPNAFGTDNWDQILTEYQSSIENFDWGTFGEELTLMLQTFDWEAWAQNLQEIANTLANDSSWLAGFEDWYEAVAGSDFDATFDRSLWVWDDVDDYLDDLDVYWQDVVANFDFSSIDWSVYADTLAMFGLTANDIQLIVSQLNNIDLSLYADLFASLGFDTTGSSSMPIEPVGVSAEVIVEIA</sequence>
<name>A0A1A8T1H7_9GAMM</name>
<reference evidence="1 2" key="1">
    <citation type="submission" date="2016-06" db="EMBL/GenBank/DDBJ databases">
        <authorList>
            <person name="Kjaerup R.B."/>
            <person name="Dalgaard T.S."/>
            <person name="Juul-Madsen H.R."/>
        </authorList>
    </citation>
    <scope>NUCLEOTIDE SEQUENCE [LARGE SCALE GENOMIC DNA]</scope>
    <source>
        <strain evidence="1 2">CECT 5080</strain>
    </source>
</reference>
<dbReference type="RefSeq" id="WP_067204706.1">
    <property type="nucleotide sequence ID" value="NZ_FLOC01000001.1"/>
</dbReference>
<dbReference type="STRING" id="295068.MAQ5080_00368"/>
<keyword evidence="2" id="KW-1185">Reference proteome</keyword>
<evidence type="ECO:0000313" key="1">
    <source>
        <dbReference type="EMBL" id="SBS25797.1"/>
    </source>
</evidence>
<dbReference type="AlphaFoldDB" id="A0A1A8T1H7"/>
<dbReference type="Proteomes" id="UP000092627">
    <property type="component" value="Unassembled WGS sequence"/>
</dbReference>
<organism evidence="1 2">
    <name type="scientific">Marinomonas aquimarina</name>
    <dbReference type="NCBI Taxonomy" id="295068"/>
    <lineage>
        <taxon>Bacteria</taxon>
        <taxon>Pseudomonadati</taxon>
        <taxon>Pseudomonadota</taxon>
        <taxon>Gammaproteobacteria</taxon>
        <taxon>Oceanospirillales</taxon>
        <taxon>Oceanospirillaceae</taxon>
        <taxon>Marinomonas</taxon>
    </lineage>
</organism>